<dbReference type="InterPro" id="IPR029063">
    <property type="entry name" value="SAM-dependent_MTases_sf"/>
</dbReference>
<dbReference type="PRINTS" id="PR00506">
    <property type="entry name" value="D21N6MTFRASE"/>
</dbReference>
<evidence type="ECO:0000256" key="3">
    <source>
        <dbReference type="ARBA" id="ARBA00022691"/>
    </source>
</evidence>
<dbReference type="Gene3D" id="3.40.50.150">
    <property type="entry name" value="Vaccinia Virus protein VP39"/>
    <property type="match status" value="1"/>
</dbReference>
<keyword evidence="1 6" id="KW-0489">Methyltransferase</keyword>
<dbReference type="EMBL" id="JAVRFI010000004">
    <property type="protein sequence ID" value="MDT0449298.1"/>
    <property type="molecule type" value="Genomic_DNA"/>
</dbReference>
<keyword evidence="2" id="KW-0808">Transferase</keyword>
<keyword evidence="3" id="KW-0949">S-adenosyl-L-methionine</keyword>
<comment type="caution">
    <text evidence="6">The sequence shown here is derived from an EMBL/GenBank/DDBJ whole genome shotgun (WGS) entry which is preliminary data.</text>
</comment>
<dbReference type="InterPro" id="IPR002295">
    <property type="entry name" value="N4/N6-MTase_EcoPI_Mod-like"/>
</dbReference>
<evidence type="ECO:0000256" key="2">
    <source>
        <dbReference type="ARBA" id="ARBA00022679"/>
    </source>
</evidence>
<evidence type="ECO:0000256" key="4">
    <source>
        <dbReference type="SAM" id="MobiDB-lite"/>
    </source>
</evidence>
<proteinExistence type="predicted"/>
<dbReference type="InterPro" id="IPR002941">
    <property type="entry name" value="DNA_methylase_N4/N6"/>
</dbReference>
<feature type="domain" description="DNA methylase N-4/N-6" evidence="5">
    <location>
        <begin position="43"/>
        <end position="273"/>
    </location>
</feature>
<evidence type="ECO:0000313" key="6">
    <source>
        <dbReference type="EMBL" id="MDT0449298.1"/>
    </source>
</evidence>
<protein>
    <submittedName>
        <fullName evidence="6">DNA methyltransferase</fullName>
    </submittedName>
</protein>
<reference evidence="6" key="1">
    <citation type="submission" date="2024-05" db="EMBL/GenBank/DDBJ databases">
        <title>30 novel species of actinomycetes from the DSMZ collection.</title>
        <authorList>
            <person name="Nouioui I."/>
        </authorList>
    </citation>
    <scope>NUCLEOTIDE SEQUENCE</scope>
    <source>
        <strain evidence="6">DSM 40473</strain>
    </source>
</reference>
<dbReference type="SUPFAM" id="SSF53335">
    <property type="entry name" value="S-adenosyl-L-methionine-dependent methyltransferases"/>
    <property type="match status" value="1"/>
</dbReference>
<evidence type="ECO:0000256" key="1">
    <source>
        <dbReference type="ARBA" id="ARBA00022603"/>
    </source>
</evidence>
<dbReference type="Pfam" id="PF01555">
    <property type="entry name" value="N6_N4_Mtase"/>
    <property type="match status" value="1"/>
</dbReference>
<evidence type="ECO:0000313" key="7">
    <source>
        <dbReference type="Proteomes" id="UP001180531"/>
    </source>
</evidence>
<dbReference type="Proteomes" id="UP001180531">
    <property type="component" value="Unassembled WGS sequence"/>
</dbReference>
<keyword evidence="7" id="KW-1185">Reference proteome</keyword>
<accession>A0ABU2SKH8</accession>
<name>A0ABU2SKH8_9ACTN</name>
<sequence>MTPRTAPGDAAVRTVTSTDGGTLTQGDAVGFLRALPDATARLVVTSPWFTGPFTASSTDPTSPGFVKWLDPFLTEIARVLRPDGSLVMELGCCWAEDAPVRTVQNFSAINSLLAGGDWHLLQEFYWYNPGFLDAEVEWSDRRRERFEDCVSMWFWLARTPDVPVDVQGVRGFQNHLTRAYGNFLVLGDSTADDHGPGPGPGDVPGDPSGERARAHAERFPVALPEYFIRLLTREGELVVDPFAGTGATALAAEATGRAWACNDFSDEATGIAQRRIDALRR</sequence>
<gene>
    <name evidence="6" type="ORF">RM609_09435</name>
</gene>
<organism evidence="6 7">
    <name type="scientific">Streptomyces hesseae</name>
    <dbReference type="NCBI Taxonomy" id="3075519"/>
    <lineage>
        <taxon>Bacteria</taxon>
        <taxon>Bacillati</taxon>
        <taxon>Actinomycetota</taxon>
        <taxon>Actinomycetes</taxon>
        <taxon>Kitasatosporales</taxon>
        <taxon>Streptomycetaceae</taxon>
        <taxon>Streptomyces</taxon>
    </lineage>
</organism>
<evidence type="ECO:0000259" key="5">
    <source>
        <dbReference type="Pfam" id="PF01555"/>
    </source>
</evidence>
<dbReference type="GO" id="GO:0008168">
    <property type="term" value="F:methyltransferase activity"/>
    <property type="evidence" value="ECO:0007669"/>
    <property type="project" value="UniProtKB-KW"/>
</dbReference>
<feature type="region of interest" description="Disordered" evidence="4">
    <location>
        <begin position="190"/>
        <end position="214"/>
    </location>
</feature>
<dbReference type="GO" id="GO:0032259">
    <property type="term" value="P:methylation"/>
    <property type="evidence" value="ECO:0007669"/>
    <property type="project" value="UniProtKB-KW"/>
</dbReference>
<dbReference type="RefSeq" id="WP_311609523.1">
    <property type="nucleotide sequence ID" value="NZ_JAVRFI010000004.1"/>
</dbReference>